<evidence type="ECO:0000256" key="6">
    <source>
        <dbReference type="RuleBase" id="RU000489"/>
    </source>
</evidence>
<dbReference type="Proteomes" id="UP000254834">
    <property type="component" value="Chromosome"/>
</dbReference>
<dbReference type="Gene3D" id="3.20.20.80">
    <property type="entry name" value="Glycosidases"/>
    <property type="match status" value="1"/>
</dbReference>
<dbReference type="GO" id="GO:0008061">
    <property type="term" value="F:chitin binding"/>
    <property type="evidence" value="ECO:0007669"/>
    <property type="project" value="InterPro"/>
</dbReference>
<dbReference type="InterPro" id="IPR001579">
    <property type="entry name" value="Glyco_hydro_18_chit_AS"/>
</dbReference>
<dbReference type="InterPro" id="IPR001223">
    <property type="entry name" value="Glyco_hydro18_cat"/>
</dbReference>
<evidence type="ECO:0000256" key="4">
    <source>
        <dbReference type="ARBA" id="ARBA00023024"/>
    </source>
</evidence>
<proteinExistence type="inferred from homology"/>
<keyword evidence="4" id="KW-0146">Chitin degradation</keyword>
<comment type="catalytic activity">
    <reaction evidence="1">
        <text>Random endo-hydrolysis of N-acetyl-beta-D-glucosaminide (1-&gt;4)-beta-linkages in chitin and chitodextrins.</text>
        <dbReference type="EC" id="3.2.1.14"/>
    </reaction>
</comment>
<evidence type="ECO:0000256" key="3">
    <source>
        <dbReference type="ARBA" id="ARBA00022801"/>
    </source>
</evidence>
<evidence type="ECO:0000256" key="7">
    <source>
        <dbReference type="RuleBase" id="RU004453"/>
    </source>
</evidence>
<keyword evidence="4" id="KW-0624">Polysaccharide degradation</keyword>
<dbReference type="InterPro" id="IPR017853">
    <property type="entry name" value="GH"/>
</dbReference>
<evidence type="ECO:0000259" key="8">
    <source>
        <dbReference type="PROSITE" id="PS51910"/>
    </source>
</evidence>
<dbReference type="EC" id="3.2.1.14" evidence="2"/>
<dbReference type="PROSITE" id="PS51910">
    <property type="entry name" value="GH18_2"/>
    <property type="match status" value="1"/>
</dbReference>
<dbReference type="Pfam" id="PF00704">
    <property type="entry name" value="Glyco_hydro_18"/>
    <property type="match status" value="1"/>
</dbReference>
<dbReference type="GO" id="GO:0005975">
    <property type="term" value="P:carbohydrate metabolic process"/>
    <property type="evidence" value="ECO:0007669"/>
    <property type="project" value="InterPro"/>
</dbReference>
<sequence length="418" mass="47656">MKLQFYITAFLTLAHGGYSHASQNICPSPLPEQYQSLKPGKMVSAYVANWDMYGQQSYKIDDIHQIAHRLTHVIYAFMKPDHVTGKCQPHDLWADIGAVDDFQSKVGGNFAKLLALKKKFPHLKILLSVGGGTYNKNFIALAQDPKVLKKFAQSCVNMLDFYDHTFKHFQDKSLQTTHFTYTGLFDGLDIDWEWDAGALNPQLSQAFTSFIHELRRLLDIRKKQTKQNALLSIALQVTPSIYKNLNLAAIAKDVNWFHVMAYDFFGPQNPIIGFNAPICSTWSVYSIDGAVQRIMEQGVSPAKMVLCVPLYGYLYENTDGYQAKIDKKNKSKAVSYRIIKSKYIDDPDFTKQWDDFSHVPSLYNAKKRTFISYDEEASMIKKVEFAQDKKMKGVVVWRLSGDDNENTMLHTIADSLHV</sequence>
<keyword evidence="4" id="KW-0119">Carbohydrate metabolism</keyword>
<evidence type="ECO:0000313" key="10">
    <source>
        <dbReference type="Proteomes" id="UP000254834"/>
    </source>
</evidence>
<dbReference type="SUPFAM" id="SSF51445">
    <property type="entry name" value="(Trans)glycosidases"/>
    <property type="match status" value="1"/>
</dbReference>
<dbReference type="GO" id="GO:0008843">
    <property type="term" value="F:endochitinase activity"/>
    <property type="evidence" value="ECO:0007669"/>
    <property type="project" value="UniProtKB-EC"/>
</dbReference>
<comment type="similarity">
    <text evidence="7">Belongs to the glycosyl hydrolase 18 family.</text>
</comment>
<reference evidence="9 10" key="1">
    <citation type="submission" date="2017-12" db="EMBL/GenBank/DDBJ databases">
        <title>Chromulinavorax destructans is a abundant pathogen of dominant heterotrophic picoflagllates.</title>
        <authorList>
            <person name="Deeg C.M."/>
            <person name="Zimmer M."/>
            <person name="Suttle C.A."/>
        </authorList>
    </citation>
    <scope>NUCLEOTIDE SEQUENCE [LARGE SCALE GENOMIC DNA]</scope>
    <source>
        <strain evidence="9 10">SeV1</strain>
    </source>
</reference>
<evidence type="ECO:0000313" key="9">
    <source>
        <dbReference type="EMBL" id="AXK61113.1"/>
    </source>
</evidence>
<dbReference type="InterPro" id="IPR029070">
    <property type="entry name" value="Chitinase_insertion_sf"/>
</dbReference>
<dbReference type="PANTHER" id="PTHR11177:SF317">
    <property type="entry name" value="CHITINASE 12-RELATED"/>
    <property type="match status" value="1"/>
</dbReference>
<evidence type="ECO:0000256" key="5">
    <source>
        <dbReference type="ARBA" id="ARBA00023295"/>
    </source>
</evidence>
<dbReference type="EMBL" id="CP025544">
    <property type="protein sequence ID" value="AXK61113.1"/>
    <property type="molecule type" value="Genomic_DNA"/>
</dbReference>
<dbReference type="InterPro" id="IPR050314">
    <property type="entry name" value="Glycosyl_Hydrlase_18"/>
</dbReference>
<dbReference type="OrthoDB" id="9812811at2"/>
<keyword evidence="5 6" id="KW-0326">Glycosidase</keyword>
<evidence type="ECO:0000256" key="1">
    <source>
        <dbReference type="ARBA" id="ARBA00000822"/>
    </source>
</evidence>
<dbReference type="AlphaFoldDB" id="A0A345ZCU6"/>
<name>A0A345ZCU6_9BACT</name>
<evidence type="ECO:0000256" key="2">
    <source>
        <dbReference type="ARBA" id="ARBA00012729"/>
    </source>
</evidence>
<accession>A0A345ZCU6</accession>
<dbReference type="RefSeq" id="WP_115586128.1">
    <property type="nucleotide sequence ID" value="NZ_CP025544.1"/>
</dbReference>
<dbReference type="PROSITE" id="PS01095">
    <property type="entry name" value="GH18_1"/>
    <property type="match status" value="1"/>
</dbReference>
<gene>
    <name evidence="9" type="ORF">C0J27_05270</name>
</gene>
<dbReference type="InterPro" id="IPR011583">
    <property type="entry name" value="Chitinase_II/V-like_cat"/>
</dbReference>
<dbReference type="PANTHER" id="PTHR11177">
    <property type="entry name" value="CHITINASE"/>
    <property type="match status" value="1"/>
</dbReference>
<protein>
    <recommendedName>
        <fullName evidence="2">chitinase</fullName>
        <ecNumber evidence="2">3.2.1.14</ecNumber>
    </recommendedName>
</protein>
<dbReference type="SMART" id="SM00636">
    <property type="entry name" value="Glyco_18"/>
    <property type="match status" value="1"/>
</dbReference>
<feature type="domain" description="GH18" evidence="8">
    <location>
        <begin position="41"/>
        <end position="418"/>
    </location>
</feature>
<dbReference type="KEGG" id="cdes:C0J27_05270"/>
<keyword evidence="3 6" id="KW-0378">Hydrolase</keyword>
<dbReference type="SUPFAM" id="SSF54556">
    <property type="entry name" value="Chitinase insertion domain"/>
    <property type="match status" value="1"/>
</dbReference>
<keyword evidence="10" id="KW-1185">Reference proteome</keyword>
<organism evidence="9 10">
    <name type="scientific">Candidatus Chromulinivorax destructor</name>
    <dbReference type="NCBI Taxonomy" id="2066483"/>
    <lineage>
        <taxon>Bacteria</taxon>
        <taxon>Candidatus Babelota</taxon>
        <taxon>Candidatus Babeliae</taxon>
        <taxon>Candidatus Babeliales</taxon>
        <taxon>Candidatus Chromulinivoraceae</taxon>
        <taxon>Candidatus Chromulinivorax</taxon>
    </lineage>
</organism>
<dbReference type="GO" id="GO:0006032">
    <property type="term" value="P:chitin catabolic process"/>
    <property type="evidence" value="ECO:0007669"/>
    <property type="project" value="UniProtKB-KW"/>
</dbReference>
<dbReference type="Gene3D" id="3.10.50.10">
    <property type="match status" value="1"/>
</dbReference>